<organism evidence="2 3">
    <name type="scientific">Saccharothrix ecbatanensis</name>
    <dbReference type="NCBI Taxonomy" id="1105145"/>
    <lineage>
        <taxon>Bacteria</taxon>
        <taxon>Bacillati</taxon>
        <taxon>Actinomycetota</taxon>
        <taxon>Actinomycetes</taxon>
        <taxon>Pseudonocardiales</taxon>
        <taxon>Pseudonocardiaceae</taxon>
        <taxon>Saccharothrix</taxon>
    </lineage>
</organism>
<dbReference type="RefSeq" id="WP_184920264.1">
    <property type="nucleotide sequence ID" value="NZ_JACHMO010000001.1"/>
</dbReference>
<evidence type="ECO:0000313" key="2">
    <source>
        <dbReference type="EMBL" id="MBB5803115.1"/>
    </source>
</evidence>
<feature type="compositionally biased region" description="Acidic residues" evidence="1">
    <location>
        <begin position="182"/>
        <end position="193"/>
    </location>
</feature>
<feature type="region of interest" description="Disordered" evidence="1">
    <location>
        <begin position="138"/>
        <end position="193"/>
    </location>
</feature>
<dbReference type="AlphaFoldDB" id="A0A7W9HJ16"/>
<comment type="caution">
    <text evidence="2">The sequence shown here is derived from an EMBL/GenBank/DDBJ whole genome shotgun (WGS) entry which is preliminary data.</text>
</comment>
<evidence type="ECO:0000256" key="1">
    <source>
        <dbReference type="SAM" id="MobiDB-lite"/>
    </source>
</evidence>
<proteinExistence type="predicted"/>
<evidence type="ECO:0000313" key="3">
    <source>
        <dbReference type="Proteomes" id="UP000552097"/>
    </source>
</evidence>
<reference evidence="2 3" key="1">
    <citation type="submission" date="2020-08" db="EMBL/GenBank/DDBJ databases">
        <title>Sequencing the genomes of 1000 actinobacteria strains.</title>
        <authorList>
            <person name="Klenk H.-P."/>
        </authorList>
    </citation>
    <scope>NUCLEOTIDE SEQUENCE [LARGE SCALE GENOMIC DNA]</scope>
    <source>
        <strain evidence="2 3">DSM 45486</strain>
    </source>
</reference>
<evidence type="ECO:0008006" key="4">
    <source>
        <dbReference type="Google" id="ProtNLM"/>
    </source>
</evidence>
<name>A0A7W9HJ16_9PSEU</name>
<dbReference type="EMBL" id="JACHMO010000001">
    <property type="protein sequence ID" value="MBB5803115.1"/>
    <property type="molecule type" value="Genomic_DNA"/>
</dbReference>
<dbReference type="Proteomes" id="UP000552097">
    <property type="component" value="Unassembled WGS sequence"/>
</dbReference>
<accession>A0A7W9HJ16</accession>
<sequence>METTDEVARLITEWRAGVTEQAQRFDAARRAIDDVSVTETAASGAIVLTVASSGIPTDLRLGGDVDRMKPDQIAGQIMVCLRRAQARLADRVGAVVADTIGDAAGGQAIAEEYHNRFPPLSDEAGEPPSPLAENLGFGLSDMDTEPAPPAATAVQDRHARPGPPAMAASVTPARTTRRAPGDNDDEDWEAPLW</sequence>
<protein>
    <recommendedName>
        <fullName evidence="4">YbaB/EbfC DNA-binding family protein</fullName>
    </recommendedName>
</protein>
<gene>
    <name evidence="2" type="ORF">F4560_002883</name>
</gene>
<keyword evidence="3" id="KW-1185">Reference proteome</keyword>